<organism evidence="1 2">
    <name type="scientific">Astathelohania contejeani</name>
    <dbReference type="NCBI Taxonomy" id="164912"/>
    <lineage>
        <taxon>Eukaryota</taxon>
        <taxon>Fungi</taxon>
        <taxon>Fungi incertae sedis</taxon>
        <taxon>Microsporidia</taxon>
        <taxon>Astathelohaniidae</taxon>
        <taxon>Astathelohania</taxon>
    </lineage>
</organism>
<dbReference type="InterPro" id="IPR023214">
    <property type="entry name" value="HAD_sf"/>
</dbReference>
<evidence type="ECO:0000313" key="1">
    <source>
        <dbReference type="EMBL" id="KAF7684320.1"/>
    </source>
</evidence>
<dbReference type="PANTHER" id="PTHR47438:SF1">
    <property type="entry name" value="PHOSPHATE METABOLISM PROTEIN 8-RELATED"/>
    <property type="match status" value="1"/>
</dbReference>
<accession>A0ABQ7I1N5</accession>
<dbReference type="SFLD" id="SFLDG01129">
    <property type="entry name" value="C1.5:_HAD__Beta-PGM__Phosphata"/>
    <property type="match status" value="1"/>
</dbReference>
<evidence type="ECO:0000313" key="2">
    <source>
        <dbReference type="Proteomes" id="UP001516464"/>
    </source>
</evidence>
<dbReference type="EMBL" id="SBIQ01000018">
    <property type="protein sequence ID" value="KAF7684320.1"/>
    <property type="molecule type" value="Genomic_DNA"/>
</dbReference>
<dbReference type="SFLD" id="SFLDS00003">
    <property type="entry name" value="Haloacid_Dehalogenase"/>
    <property type="match status" value="1"/>
</dbReference>
<dbReference type="NCBIfam" id="TIGR01509">
    <property type="entry name" value="HAD-SF-IA-v3"/>
    <property type="match status" value="1"/>
</dbReference>
<dbReference type="Proteomes" id="UP001516464">
    <property type="component" value="Unassembled WGS sequence"/>
</dbReference>
<gene>
    <name evidence="1" type="ORF">TCON_0471</name>
</gene>
<dbReference type="InterPro" id="IPR006439">
    <property type="entry name" value="HAD-SF_hydro_IA"/>
</dbReference>
<protein>
    <recommendedName>
        <fullName evidence="3">Pyrimidine 5-nucleotidase</fullName>
    </recommendedName>
</protein>
<keyword evidence="2" id="KW-1185">Reference proteome</keyword>
<proteinExistence type="predicted"/>
<dbReference type="Gene3D" id="1.10.150.450">
    <property type="match status" value="1"/>
</dbReference>
<dbReference type="PANTHER" id="PTHR47438">
    <property type="entry name" value="PHOSPHATE METABOLISM PROTEIN 8-RELATED"/>
    <property type="match status" value="1"/>
</dbReference>
<dbReference type="InterPro" id="IPR036412">
    <property type="entry name" value="HAD-like_sf"/>
</dbReference>
<dbReference type="SUPFAM" id="SSF56784">
    <property type="entry name" value="HAD-like"/>
    <property type="match status" value="1"/>
</dbReference>
<dbReference type="Pfam" id="PF00702">
    <property type="entry name" value="Hydrolase"/>
    <property type="match status" value="1"/>
</dbReference>
<comment type="caution">
    <text evidence="1">The sequence shown here is derived from an EMBL/GenBank/DDBJ whole genome shotgun (WGS) entry which is preliminary data.</text>
</comment>
<sequence>MLSILSIFIALGQKESVNINYSLGDSEKILIFDIDKTLYPQSIPIYEAITEGKLDYITKNMDMSRKKIIELLKDYKKKYGSSIKGFATEHKLNVSACLSYVLEFVKEKNILNEDQELKTILDSIPYRKFVFTNADMGHAKYILTALGILDCFEVIFYTDYNIKDCWAKPEIRCYKYIEETLGITNPKNIYFFDDSICNILQAKNLDWQGFHVTSSNTIKKILKNNYLDNE</sequence>
<evidence type="ECO:0008006" key="3">
    <source>
        <dbReference type="Google" id="ProtNLM"/>
    </source>
</evidence>
<name>A0ABQ7I1N5_9MICR</name>
<dbReference type="Gene3D" id="3.40.50.1000">
    <property type="entry name" value="HAD superfamily/HAD-like"/>
    <property type="match status" value="1"/>
</dbReference>
<reference evidence="1 2" key="1">
    <citation type="submission" date="2019-01" db="EMBL/GenBank/DDBJ databases">
        <title>Genomes sequencing and comparative genomics of infectious freshwater microsporidia, Cucumispora dikerogammari and Thelohania contejeani.</title>
        <authorList>
            <person name="Cormier A."/>
            <person name="Giraud I."/>
            <person name="Wattier R."/>
            <person name="Teixeira M."/>
            <person name="Grandjean F."/>
            <person name="Rigaud T."/>
            <person name="Cordaux R."/>
        </authorList>
    </citation>
    <scope>NUCLEOTIDE SEQUENCE [LARGE SCALE GENOMIC DNA]</scope>
    <source>
        <strain evidence="1">T1</strain>
        <tissue evidence="1">Spores</tissue>
    </source>
</reference>
<dbReference type="InterPro" id="IPR052791">
    <property type="entry name" value="SSM1_domain"/>
</dbReference>